<evidence type="ECO:0000256" key="2">
    <source>
        <dbReference type="ARBA" id="ARBA00023445"/>
    </source>
</evidence>
<evidence type="ECO:0000313" key="4">
    <source>
        <dbReference type="EMBL" id="KAF2739849.1"/>
    </source>
</evidence>
<dbReference type="AlphaFoldDB" id="A0A9P4RAT4"/>
<keyword evidence="5" id="KW-1185">Reference proteome</keyword>
<dbReference type="EMBL" id="ML996102">
    <property type="protein sequence ID" value="KAF2739849.1"/>
    <property type="molecule type" value="Genomic_DNA"/>
</dbReference>
<dbReference type="InterPro" id="IPR050425">
    <property type="entry name" value="NAD(P)_dehydrat-like"/>
</dbReference>
<dbReference type="InterPro" id="IPR036291">
    <property type="entry name" value="NAD(P)-bd_dom_sf"/>
</dbReference>
<evidence type="ECO:0000256" key="1">
    <source>
        <dbReference type="ARBA" id="ARBA00023002"/>
    </source>
</evidence>
<evidence type="ECO:0000259" key="3">
    <source>
        <dbReference type="Pfam" id="PF01370"/>
    </source>
</evidence>
<proteinExistence type="inferred from homology"/>
<dbReference type="Proteomes" id="UP000799444">
    <property type="component" value="Unassembled WGS sequence"/>
</dbReference>
<reference evidence="4" key="1">
    <citation type="journal article" date="2020" name="Stud. Mycol.">
        <title>101 Dothideomycetes genomes: a test case for predicting lifestyles and emergence of pathogens.</title>
        <authorList>
            <person name="Haridas S."/>
            <person name="Albert R."/>
            <person name="Binder M."/>
            <person name="Bloem J."/>
            <person name="Labutti K."/>
            <person name="Salamov A."/>
            <person name="Andreopoulos B."/>
            <person name="Baker S."/>
            <person name="Barry K."/>
            <person name="Bills G."/>
            <person name="Bluhm B."/>
            <person name="Cannon C."/>
            <person name="Castanera R."/>
            <person name="Culley D."/>
            <person name="Daum C."/>
            <person name="Ezra D."/>
            <person name="Gonzalez J."/>
            <person name="Henrissat B."/>
            <person name="Kuo A."/>
            <person name="Liang C."/>
            <person name="Lipzen A."/>
            <person name="Lutzoni F."/>
            <person name="Magnuson J."/>
            <person name="Mondo S."/>
            <person name="Nolan M."/>
            <person name="Ohm R."/>
            <person name="Pangilinan J."/>
            <person name="Park H.-J."/>
            <person name="Ramirez L."/>
            <person name="Alfaro M."/>
            <person name="Sun H."/>
            <person name="Tritt A."/>
            <person name="Yoshinaga Y."/>
            <person name="Zwiers L.-H."/>
            <person name="Turgeon B."/>
            <person name="Goodwin S."/>
            <person name="Spatafora J."/>
            <person name="Crous P."/>
            <person name="Grigoriev I."/>
        </authorList>
    </citation>
    <scope>NUCLEOTIDE SEQUENCE</scope>
    <source>
        <strain evidence="4">CBS 125425</strain>
    </source>
</reference>
<dbReference type="InterPro" id="IPR001509">
    <property type="entry name" value="Epimerase_deHydtase"/>
</dbReference>
<comment type="caution">
    <text evidence="4">The sequence shown here is derived from an EMBL/GenBank/DDBJ whole genome shotgun (WGS) entry which is preliminary data.</text>
</comment>
<accession>A0A9P4RAT4</accession>
<dbReference type="OrthoDB" id="2735536at2759"/>
<dbReference type="PANTHER" id="PTHR10366:SF562">
    <property type="entry name" value="ALDEHYDE REDUCTASE II (AFU_ORTHOLOGUE AFUA_1G11360)"/>
    <property type="match status" value="1"/>
</dbReference>
<keyword evidence="1" id="KW-0560">Oxidoreductase</keyword>
<dbReference type="Pfam" id="PF01370">
    <property type="entry name" value="Epimerase"/>
    <property type="match status" value="1"/>
</dbReference>
<dbReference type="Gene3D" id="3.40.50.720">
    <property type="entry name" value="NAD(P)-binding Rossmann-like Domain"/>
    <property type="match status" value="1"/>
</dbReference>
<dbReference type="GO" id="GO:0016616">
    <property type="term" value="F:oxidoreductase activity, acting on the CH-OH group of donors, NAD or NADP as acceptor"/>
    <property type="evidence" value="ECO:0007669"/>
    <property type="project" value="TreeGrafter"/>
</dbReference>
<protein>
    <submittedName>
        <fullName evidence="4">NAD(P)-binding protein</fullName>
    </submittedName>
</protein>
<comment type="similarity">
    <text evidence="2">Belongs to the NAD(P)-dependent epimerase/dehydratase family. Dihydroflavonol-4-reductase subfamily.</text>
</comment>
<feature type="domain" description="NAD-dependent epimerase/dehydratase" evidence="3">
    <location>
        <begin position="16"/>
        <end position="287"/>
    </location>
</feature>
<evidence type="ECO:0000313" key="5">
    <source>
        <dbReference type="Proteomes" id="UP000799444"/>
    </source>
</evidence>
<gene>
    <name evidence="4" type="ORF">EJ04DRAFT_508310</name>
</gene>
<name>A0A9P4RAT4_9PLEO</name>
<dbReference type="SUPFAM" id="SSF51735">
    <property type="entry name" value="NAD(P)-binding Rossmann-fold domains"/>
    <property type="match status" value="1"/>
</dbReference>
<sequence length="365" mass="39845">MQRTLSNTALLPGSLILVTGVSGFTATHIADQLLAAGYRVRGTTRDAAKCASMIDLYHRRYDGKAKFELVQVSSMEDEECFDKAAEGVDGIIHTAFDSDTQMNVSSAVTMIINGTLNILQSASKSPSVQRFIYTSATAAAYTPGLNGTPHRTMTPSSWNEAAVTYAKGVFDSSIRTSNPTPGVPDEYVIYGASKTLAEQAIWHWVQGYQPKFTVNTVLPGLITGKSLDVNNQGRSSTALVIEQFFQAQNWNDAGARVAKAIQPNHFIDVQDVARLHVAALLSKSAVNERIFGCAGRFNWNQVLAFWRAAFPWSKFADDMKFLGTGEDETDLGDLQTRADEIMKSVGYDGFEVSLKQSMLNAVEDL</sequence>
<dbReference type="PANTHER" id="PTHR10366">
    <property type="entry name" value="NAD DEPENDENT EPIMERASE/DEHYDRATASE"/>
    <property type="match status" value="1"/>
</dbReference>
<organism evidence="4 5">
    <name type="scientific">Polyplosphaeria fusca</name>
    <dbReference type="NCBI Taxonomy" id="682080"/>
    <lineage>
        <taxon>Eukaryota</taxon>
        <taxon>Fungi</taxon>
        <taxon>Dikarya</taxon>
        <taxon>Ascomycota</taxon>
        <taxon>Pezizomycotina</taxon>
        <taxon>Dothideomycetes</taxon>
        <taxon>Pleosporomycetidae</taxon>
        <taxon>Pleosporales</taxon>
        <taxon>Tetraplosphaeriaceae</taxon>
        <taxon>Polyplosphaeria</taxon>
    </lineage>
</organism>